<accession>A0A0K2ZNW1</accession>
<reference evidence="1 2" key="1">
    <citation type="submission" date="2015-07" db="EMBL/GenBank/DDBJ databases">
        <authorList>
            <person name="Noorani M."/>
        </authorList>
    </citation>
    <scope>NUCLEOTIDE SEQUENCE [LARGE SCALE GENOMIC DNA]</scope>
    <source>
        <strain evidence="1">LMG730</strain>
    </source>
</reference>
<gene>
    <name evidence="1" type="ORF">XTPLMG730_1757</name>
</gene>
<protein>
    <submittedName>
        <fullName evidence="1">Uncharacterized protein</fullName>
    </submittedName>
</protein>
<organism evidence="1 2">
    <name type="scientific">Xanthomonas graminis pv. phlei</name>
    <dbReference type="NCBI Taxonomy" id="487906"/>
    <lineage>
        <taxon>Bacteria</taxon>
        <taxon>Pseudomonadati</taxon>
        <taxon>Pseudomonadota</taxon>
        <taxon>Gammaproteobacteria</taxon>
        <taxon>Lysobacterales</taxon>
        <taxon>Lysobacteraceae</taxon>
        <taxon>Xanthomonas</taxon>
        <taxon>Xanthomonas translucens group</taxon>
        <taxon>Xanthomonas graminis</taxon>
    </lineage>
</organism>
<evidence type="ECO:0000313" key="2">
    <source>
        <dbReference type="Proteomes" id="UP000045978"/>
    </source>
</evidence>
<name>A0A0K2ZNW1_9XANT</name>
<evidence type="ECO:0000313" key="1">
    <source>
        <dbReference type="EMBL" id="CTP87293.1"/>
    </source>
</evidence>
<dbReference type="Proteomes" id="UP000045978">
    <property type="component" value="Unassembled WGS sequence"/>
</dbReference>
<dbReference type="EMBL" id="CXOJ01000031">
    <property type="protein sequence ID" value="CTP87293.1"/>
    <property type="molecule type" value="Genomic_DNA"/>
</dbReference>
<sequence length="49" mass="5722">MLRSLEHAWRCCNSKRTVDRTTAEHLACAAFDDFATEARLQIRRNAKRT</sequence>
<dbReference type="AlphaFoldDB" id="A0A0K2ZNW1"/>
<dbReference type="RefSeq" id="WP_237651872.1">
    <property type="nucleotide sequence ID" value="NZ_CP086332.1"/>
</dbReference>
<proteinExistence type="predicted"/>